<dbReference type="EMBL" id="CABVIY010000003">
    <property type="protein sequence ID" value="VVP85921.1"/>
    <property type="molecule type" value="Genomic_DNA"/>
</dbReference>
<evidence type="ECO:0000313" key="3">
    <source>
        <dbReference type="Proteomes" id="UP000326611"/>
    </source>
</evidence>
<evidence type="ECO:0000256" key="1">
    <source>
        <dbReference type="SAM" id="Phobius"/>
    </source>
</evidence>
<dbReference type="AlphaFoldDB" id="A0A5E7SGL3"/>
<organism evidence="2 3">
    <name type="scientific">Pseudomonas fluorescens</name>
    <dbReference type="NCBI Taxonomy" id="294"/>
    <lineage>
        <taxon>Bacteria</taxon>
        <taxon>Pseudomonadati</taxon>
        <taxon>Pseudomonadota</taxon>
        <taxon>Gammaproteobacteria</taxon>
        <taxon>Pseudomonadales</taxon>
        <taxon>Pseudomonadaceae</taxon>
        <taxon>Pseudomonas</taxon>
    </lineage>
</organism>
<evidence type="ECO:0000313" key="2">
    <source>
        <dbReference type="EMBL" id="VVP85921.1"/>
    </source>
</evidence>
<feature type="transmembrane region" description="Helical" evidence="1">
    <location>
        <begin position="92"/>
        <end position="112"/>
    </location>
</feature>
<keyword evidence="1" id="KW-1133">Transmembrane helix</keyword>
<proteinExistence type="predicted"/>
<reference evidence="2 3" key="1">
    <citation type="submission" date="2019-09" db="EMBL/GenBank/DDBJ databases">
        <authorList>
            <person name="Chandra G."/>
            <person name="Truman W A."/>
        </authorList>
    </citation>
    <scope>NUCLEOTIDE SEQUENCE [LARGE SCALE GENOMIC DNA]</scope>
    <source>
        <strain evidence="2">PS918</strain>
    </source>
</reference>
<dbReference type="OrthoDB" id="7033096at2"/>
<dbReference type="RefSeq" id="WP_150770818.1">
    <property type="nucleotide sequence ID" value="NZ_CABVIY010000003.1"/>
</dbReference>
<keyword evidence="1" id="KW-0472">Membrane</keyword>
<keyword evidence="1" id="KW-0812">Transmembrane</keyword>
<name>A0A5E7SGL3_PSEFL</name>
<protein>
    <submittedName>
        <fullName evidence="2">Uncharacterized protein</fullName>
    </submittedName>
</protein>
<sequence length="124" mass="13129">MSQSRVACTVIAMLLTISAIVMALTDGIPGIGIGLYVVVAIAVTKFSRAMPEAWPGCLFEVSKASRSSLVQRLLIQLAALVCLLSAQAMSGAVSTVLSVTGLLLFIHTLVLARLPQRARRHRGL</sequence>
<accession>A0A5E7SGL3</accession>
<dbReference type="Proteomes" id="UP000326611">
    <property type="component" value="Unassembled WGS sequence"/>
</dbReference>
<gene>
    <name evidence="2" type="ORF">PS918_02775</name>
</gene>